<dbReference type="GO" id="GO:0015628">
    <property type="term" value="P:protein secretion by the type II secretion system"/>
    <property type="evidence" value="ECO:0007669"/>
    <property type="project" value="InterPro"/>
</dbReference>
<reference evidence="16 17" key="1">
    <citation type="submission" date="2018-05" db="EMBL/GenBank/DDBJ databases">
        <title>Lujinxingia marina gen. nov. sp. nov., a new facultative anaerobic member of the class Deltaproteobacteria, and proposal of Lujinxingaceae fam. nov.</title>
        <authorList>
            <person name="Li C.-M."/>
        </authorList>
    </citation>
    <scope>NUCLEOTIDE SEQUENCE [LARGE SCALE GENOMIC DNA]</scope>
    <source>
        <strain evidence="16 17">B210</strain>
    </source>
</reference>
<dbReference type="PANTHER" id="PTHR30332">
    <property type="entry name" value="PROBABLE GENERAL SECRETION PATHWAY PROTEIN D"/>
    <property type="match status" value="1"/>
</dbReference>
<evidence type="ECO:0000256" key="3">
    <source>
        <dbReference type="ARBA" id="ARBA00022448"/>
    </source>
</evidence>
<keyword evidence="5 12" id="KW-0812">Transmembrane</keyword>
<feature type="domain" description="NolW-like" evidence="14">
    <location>
        <begin position="245"/>
        <end position="302"/>
    </location>
</feature>
<evidence type="ECO:0000256" key="5">
    <source>
        <dbReference type="ARBA" id="ARBA00022692"/>
    </source>
</evidence>
<dbReference type="InterPro" id="IPR004846">
    <property type="entry name" value="T2SS/T3SS_dom"/>
</dbReference>
<evidence type="ECO:0000256" key="4">
    <source>
        <dbReference type="ARBA" id="ARBA00022452"/>
    </source>
</evidence>
<keyword evidence="7" id="KW-0653">Protein transport</keyword>
<evidence type="ECO:0000256" key="11">
    <source>
        <dbReference type="SAM" id="MobiDB-lite"/>
    </source>
</evidence>
<dbReference type="Gene3D" id="3.30.1370.120">
    <property type="match status" value="3"/>
</dbReference>
<evidence type="ECO:0000259" key="13">
    <source>
        <dbReference type="Pfam" id="PF00263"/>
    </source>
</evidence>
<feature type="domain" description="GspD-like N0" evidence="15">
    <location>
        <begin position="146"/>
        <end position="217"/>
    </location>
</feature>
<feature type="compositionally biased region" description="Low complexity" evidence="11">
    <location>
        <begin position="440"/>
        <end position="454"/>
    </location>
</feature>
<feature type="transmembrane region" description="Helical" evidence="12">
    <location>
        <begin position="57"/>
        <end position="76"/>
    </location>
</feature>
<dbReference type="NCBIfam" id="TIGR02517">
    <property type="entry name" value="type_II_gspD"/>
    <property type="match status" value="1"/>
</dbReference>
<organism evidence="16 17">
    <name type="scientific">Lujinxingia litoralis</name>
    <dbReference type="NCBI Taxonomy" id="2211119"/>
    <lineage>
        <taxon>Bacteria</taxon>
        <taxon>Deltaproteobacteria</taxon>
        <taxon>Bradymonadales</taxon>
        <taxon>Lujinxingiaceae</taxon>
        <taxon>Lujinxingia</taxon>
    </lineage>
</organism>
<dbReference type="InterPro" id="IPR049371">
    <property type="entry name" value="GspD-like_N0"/>
</dbReference>
<keyword evidence="12" id="KW-1133">Transmembrane helix</keyword>
<dbReference type="GO" id="GO:0009279">
    <property type="term" value="C:cell outer membrane"/>
    <property type="evidence" value="ECO:0007669"/>
    <property type="project" value="UniProtKB-SubCell"/>
</dbReference>
<dbReference type="Proteomes" id="UP000249169">
    <property type="component" value="Unassembled WGS sequence"/>
</dbReference>
<gene>
    <name evidence="16" type="primary">gspD</name>
    <name evidence="16" type="ORF">DL240_07930</name>
</gene>
<feature type="domain" description="NolW-like" evidence="14">
    <location>
        <begin position="421"/>
        <end position="505"/>
    </location>
</feature>
<dbReference type="EMBL" id="QHKO01000003">
    <property type="protein sequence ID" value="RAL22813.1"/>
    <property type="molecule type" value="Genomic_DNA"/>
</dbReference>
<evidence type="ECO:0000256" key="7">
    <source>
        <dbReference type="ARBA" id="ARBA00022927"/>
    </source>
</evidence>
<protein>
    <submittedName>
        <fullName evidence="16">Type II secretion system protein GspD</fullName>
    </submittedName>
</protein>
<dbReference type="Pfam" id="PF00263">
    <property type="entry name" value="Secretin"/>
    <property type="match status" value="2"/>
</dbReference>
<dbReference type="InterPro" id="IPR050810">
    <property type="entry name" value="Bact_Secretion_Sys_Channel"/>
</dbReference>
<dbReference type="PANTHER" id="PTHR30332:SF24">
    <property type="entry name" value="SECRETIN GSPD-RELATED"/>
    <property type="match status" value="1"/>
</dbReference>
<evidence type="ECO:0000256" key="6">
    <source>
        <dbReference type="ARBA" id="ARBA00022729"/>
    </source>
</evidence>
<evidence type="ECO:0000256" key="1">
    <source>
        <dbReference type="ARBA" id="ARBA00004442"/>
    </source>
</evidence>
<dbReference type="AlphaFoldDB" id="A0A328CAC6"/>
<evidence type="ECO:0000256" key="9">
    <source>
        <dbReference type="ARBA" id="ARBA00023237"/>
    </source>
</evidence>
<keyword evidence="17" id="KW-1185">Reference proteome</keyword>
<comment type="similarity">
    <text evidence="2">Belongs to the bacterial secretin family. GSP D subfamily.</text>
</comment>
<feature type="domain" description="Type II/III secretion system secretin-like" evidence="13">
    <location>
        <begin position="601"/>
        <end position="634"/>
    </location>
</feature>
<dbReference type="InterPro" id="IPR005644">
    <property type="entry name" value="NolW-like"/>
</dbReference>
<feature type="compositionally biased region" description="Low complexity" evidence="11">
    <location>
        <begin position="355"/>
        <end position="368"/>
    </location>
</feature>
<feature type="compositionally biased region" description="Low complexity" evidence="11">
    <location>
        <begin position="333"/>
        <end position="347"/>
    </location>
</feature>
<feature type="region of interest" description="Disordered" evidence="11">
    <location>
        <begin position="860"/>
        <end position="905"/>
    </location>
</feature>
<dbReference type="PRINTS" id="PR00811">
    <property type="entry name" value="BCTERIALGSPD"/>
</dbReference>
<proteinExistence type="inferred from homology"/>
<dbReference type="InterPro" id="IPR013356">
    <property type="entry name" value="T2SS_GspD"/>
</dbReference>
<evidence type="ECO:0000313" key="17">
    <source>
        <dbReference type="Proteomes" id="UP000249169"/>
    </source>
</evidence>
<evidence type="ECO:0000256" key="10">
    <source>
        <dbReference type="RuleBase" id="RU004004"/>
    </source>
</evidence>
<keyword evidence="3 10" id="KW-0813">Transport</keyword>
<sequence length="905" mass="97612">MNPVSLVVRWRRCETGCDSPRRRAIENTMRMNVLNSQQQETIVTKAVNKSARRQRRAAVVGALISAMFLGAAPSAFAQGAASSDEPAVLKRGQRSPSAQSDQAQGQQDAQGGERSETTWQEQFNLPPNFDPGFRARRTPANTRVTLDFRQSSLEDVVKFFSGTMNINFIIADSLQANKTITIMAPEEVTLAEGYRAFLAALNMNGLTVVPMGNFLKIVESGQAITEPQRAYEAGDAIPNEARMVTAIVPVERGDVAEIQEVISNFLSSSASVVPYGSSLIITENASNLRRVQSLVERLDQGESASNLYVYRVLHADATEVSERLKEIFDTKDGTTSAAAPQTAAQRRAAARARRSGSQPAEAESSAESGTLDVQITEIIADERTNQLIIVSNQRSFERIREMIEILDVPTAVGGQVHVKFLEYANADELSQTLSQLASGVQSQQGRAQGQPRAQTTGSEGVGSILQGEVQITAYKPTNALVVVASPRDYVALERVIDQLDAPRRQVYVEAVIMEIGLDIDRKLQIGANSLLTQDMAFLLPDELVSSGAVEDTRGYGTWQSNFSGSTEMDGPGGGLGLVGPMLSVPGTSISLPTFALLLQASQTDDSVNILSTPSILTMDNEEAEIEVGERVPIARTLGVGGGLGSSLLNAGVAAAGGASGALSGLGSAAGLLGGVGGLLGGGTQFDYEDVGITLRIVPQVNESDYVRLEVDQEVSELKGAGGLSAATPTRTRRNISTTVLVRDQSTIVIGGLMRDVENETINKVPFLGDIPVVGLLFRNTSVLTFKQNLVLMLTPYIIESEEDMQKIYERKMEERRELMRLFASRDMEYMATVNFQKKSGLLERMRQRLSSVVTEEEARRQALEQFDDEGPRYRILGGSEAESAEPAGEPSEQPAPEGAQPQGEE</sequence>
<feature type="region of interest" description="Disordered" evidence="11">
    <location>
        <begin position="440"/>
        <end position="459"/>
    </location>
</feature>
<feature type="domain" description="Type II/III secretion system secretin-like" evidence="13">
    <location>
        <begin position="683"/>
        <end position="799"/>
    </location>
</feature>
<evidence type="ECO:0000259" key="14">
    <source>
        <dbReference type="Pfam" id="PF03958"/>
    </source>
</evidence>
<comment type="subcellular location">
    <subcellularLocation>
        <location evidence="1 10">Cell outer membrane</location>
    </subcellularLocation>
</comment>
<keyword evidence="8 12" id="KW-0472">Membrane</keyword>
<evidence type="ECO:0000256" key="8">
    <source>
        <dbReference type="ARBA" id="ARBA00023136"/>
    </source>
</evidence>
<dbReference type="Pfam" id="PF21305">
    <property type="entry name" value="type_II_gspD_N0"/>
    <property type="match status" value="1"/>
</dbReference>
<comment type="caution">
    <text evidence="16">The sequence shown here is derived from an EMBL/GenBank/DDBJ whole genome shotgun (WGS) entry which is preliminary data.</text>
</comment>
<feature type="region of interest" description="Disordered" evidence="11">
    <location>
        <begin position="83"/>
        <end position="136"/>
    </location>
</feature>
<feature type="compositionally biased region" description="Low complexity" evidence="11">
    <location>
        <begin position="97"/>
        <end position="110"/>
    </location>
</feature>
<feature type="domain" description="NolW-like" evidence="14">
    <location>
        <begin position="309"/>
        <end position="410"/>
    </location>
</feature>
<evidence type="ECO:0000313" key="16">
    <source>
        <dbReference type="EMBL" id="RAL22813.1"/>
    </source>
</evidence>
<evidence type="ECO:0000256" key="12">
    <source>
        <dbReference type="SAM" id="Phobius"/>
    </source>
</evidence>
<name>A0A328CAC6_9DELT</name>
<keyword evidence="4" id="KW-1134">Transmembrane beta strand</keyword>
<evidence type="ECO:0000259" key="15">
    <source>
        <dbReference type="Pfam" id="PF21305"/>
    </source>
</evidence>
<evidence type="ECO:0000256" key="2">
    <source>
        <dbReference type="ARBA" id="ARBA00006980"/>
    </source>
</evidence>
<accession>A0A328CAC6</accession>
<dbReference type="GO" id="GO:0015627">
    <property type="term" value="C:type II protein secretion system complex"/>
    <property type="evidence" value="ECO:0007669"/>
    <property type="project" value="InterPro"/>
</dbReference>
<dbReference type="Pfam" id="PF03958">
    <property type="entry name" value="Secretin_N"/>
    <property type="match status" value="3"/>
</dbReference>
<feature type="region of interest" description="Disordered" evidence="11">
    <location>
        <begin position="331"/>
        <end position="368"/>
    </location>
</feature>
<dbReference type="InterPro" id="IPR001775">
    <property type="entry name" value="GspD/PilQ"/>
</dbReference>
<keyword evidence="9" id="KW-0998">Cell outer membrane</keyword>
<dbReference type="InterPro" id="IPR038591">
    <property type="entry name" value="NolW-like_sf"/>
</dbReference>
<feature type="compositionally biased region" description="Low complexity" evidence="11">
    <location>
        <begin position="877"/>
        <end position="905"/>
    </location>
</feature>
<keyword evidence="6" id="KW-0732">Signal</keyword>